<dbReference type="EC" id="3.1.21.7" evidence="6"/>
<dbReference type="CDD" id="cd06559">
    <property type="entry name" value="Endonuclease_V"/>
    <property type="match status" value="1"/>
</dbReference>
<sequence length="179" mass="20140">MCCIVVINSVTKEVIENVHSVGKIEFPYIPGCLAFRELPLVLETVEKLQSKPNLYIFDGNGYLYPRHMGIATHAGIYLNKPTIGVAKSYYKVDNTDFIMPGNIEGAYTDIVIHGEIYGRVLRTHKDVKPIFLSVGNHIDLEASTQIIKSLVTKESHIPIPTRLADIETHKMRDVYKSNI</sequence>
<evidence type="ECO:0000256" key="1">
    <source>
        <dbReference type="ARBA" id="ARBA00004496"/>
    </source>
</evidence>
<keyword evidence="4 6" id="KW-0255">Endonuclease</keyword>
<reference evidence="6 7" key="1">
    <citation type="journal article" date="2015" name="Infect. Genet. Evol.">
        <title>Genomic sequences of six botulinum neurotoxin-producing strains representing three clostridial species illustrate the mobility and diversity of botulinum neurotoxin genes.</title>
        <authorList>
            <person name="Smith T.J."/>
            <person name="Hill K.K."/>
            <person name="Xie G."/>
            <person name="Foley B.T."/>
            <person name="Williamson C.H."/>
            <person name="Foster J.T."/>
            <person name="Johnson S.L."/>
            <person name="Chertkov O."/>
            <person name="Teshima H."/>
            <person name="Gibbons H.S."/>
            <person name="Johnsky L.A."/>
            <person name="Karavis M.A."/>
            <person name="Smith L.A."/>
        </authorList>
    </citation>
    <scope>NUCLEOTIDE SEQUENCE [LARGE SCALE GENOMIC DNA]</scope>
    <source>
        <strain evidence="6 7">CDC 2741</strain>
    </source>
</reference>
<name>A0A0C1TYP6_9CLOT</name>
<evidence type="ECO:0000256" key="5">
    <source>
        <dbReference type="ARBA" id="ARBA00022801"/>
    </source>
</evidence>
<evidence type="ECO:0000256" key="2">
    <source>
        <dbReference type="ARBA" id="ARBA00022490"/>
    </source>
</evidence>
<dbReference type="InterPro" id="IPR007581">
    <property type="entry name" value="Endonuclease-V"/>
</dbReference>
<dbReference type="Proteomes" id="UP000031366">
    <property type="component" value="Unassembled WGS sequence"/>
</dbReference>
<evidence type="ECO:0000313" key="7">
    <source>
        <dbReference type="Proteomes" id="UP000031366"/>
    </source>
</evidence>
<keyword evidence="2" id="KW-0963">Cytoplasm</keyword>
<evidence type="ECO:0000256" key="3">
    <source>
        <dbReference type="ARBA" id="ARBA00022722"/>
    </source>
</evidence>
<evidence type="ECO:0000313" key="6">
    <source>
        <dbReference type="EMBL" id="KIE45809.1"/>
    </source>
</evidence>
<dbReference type="EMBL" id="AYSO01000018">
    <property type="protein sequence ID" value="KIE45809.1"/>
    <property type="molecule type" value="Genomic_DNA"/>
</dbReference>
<dbReference type="GO" id="GO:0006281">
    <property type="term" value="P:DNA repair"/>
    <property type="evidence" value="ECO:0007669"/>
    <property type="project" value="InterPro"/>
</dbReference>
<comment type="caution">
    <text evidence="6">The sequence shown here is derived from an EMBL/GenBank/DDBJ whole genome shotgun (WGS) entry which is preliminary data.</text>
</comment>
<accession>A0A0C1TYP6</accession>
<gene>
    <name evidence="6" type="primary">nfi</name>
    <name evidence="6" type="ORF">U732_2370</name>
</gene>
<dbReference type="Gene3D" id="3.30.2170.10">
    <property type="entry name" value="archaeoglobus fulgidus dsm 4304 superfamily"/>
    <property type="match status" value="1"/>
</dbReference>
<dbReference type="PANTHER" id="PTHR28511:SF1">
    <property type="entry name" value="ENDONUCLEASE V"/>
    <property type="match status" value="1"/>
</dbReference>
<proteinExistence type="predicted"/>
<dbReference type="Pfam" id="PF04493">
    <property type="entry name" value="Endonuclease_5"/>
    <property type="match status" value="1"/>
</dbReference>
<dbReference type="STRING" id="29341.RSJ17_02280"/>
<dbReference type="AlphaFoldDB" id="A0A0C1TYP6"/>
<keyword evidence="5 6" id="KW-0378">Hydrolase</keyword>
<keyword evidence="7" id="KW-1185">Reference proteome</keyword>
<keyword evidence="3" id="KW-0540">Nuclease</keyword>
<organism evidence="6 7">
    <name type="scientific">Clostridium argentinense CDC 2741</name>
    <dbReference type="NCBI Taxonomy" id="1418104"/>
    <lineage>
        <taxon>Bacteria</taxon>
        <taxon>Bacillati</taxon>
        <taxon>Bacillota</taxon>
        <taxon>Clostridia</taxon>
        <taxon>Eubacteriales</taxon>
        <taxon>Clostridiaceae</taxon>
        <taxon>Clostridium</taxon>
    </lineage>
</organism>
<dbReference type="GO" id="GO:0016891">
    <property type="term" value="F:RNA endonuclease activity producing 5'-phosphomonoesters, hydrolytic mechanism"/>
    <property type="evidence" value="ECO:0007669"/>
    <property type="project" value="TreeGrafter"/>
</dbReference>
<dbReference type="GO" id="GO:0003727">
    <property type="term" value="F:single-stranded RNA binding"/>
    <property type="evidence" value="ECO:0007669"/>
    <property type="project" value="TreeGrafter"/>
</dbReference>
<protein>
    <submittedName>
        <fullName evidence="6">Endonuclease V</fullName>
        <ecNumber evidence="6">3.1.21.7</ecNumber>
    </submittedName>
</protein>
<evidence type="ECO:0000256" key="4">
    <source>
        <dbReference type="ARBA" id="ARBA00022759"/>
    </source>
</evidence>
<dbReference type="GO" id="GO:0005737">
    <property type="term" value="C:cytoplasm"/>
    <property type="evidence" value="ECO:0007669"/>
    <property type="project" value="UniProtKB-SubCell"/>
</dbReference>
<comment type="subcellular location">
    <subcellularLocation>
        <location evidence="1">Cytoplasm</location>
    </subcellularLocation>
</comment>
<dbReference type="PANTHER" id="PTHR28511">
    <property type="entry name" value="ENDONUCLEASE V"/>
    <property type="match status" value="1"/>
</dbReference>
<dbReference type="GO" id="GO:0043737">
    <property type="term" value="F:deoxyribonuclease V activity"/>
    <property type="evidence" value="ECO:0007669"/>
    <property type="project" value="UniProtKB-EC"/>
</dbReference>